<dbReference type="Proteomes" id="UP000601435">
    <property type="component" value="Unassembled WGS sequence"/>
</dbReference>
<gene>
    <name evidence="2" type="ORF">SNEC2469_LOCUS29716</name>
</gene>
<evidence type="ECO:0000256" key="1">
    <source>
        <dbReference type="SAM" id="MobiDB-lite"/>
    </source>
</evidence>
<name>A0A813B8J5_9DINO</name>
<protein>
    <submittedName>
        <fullName evidence="2">Uncharacterized protein</fullName>
    </submittedName>
</protein>
<reference evidence="2" key="1">
    <citation type="submission" date="2021-02" db="EMBL/GenBank/DDBJ databases">
        <authorList>
            <person name="Dougan E. K."/>
            <person name="Rhodes N."/>
            <person name="Thang M."/>
            <person name="Chan C."/>
        </authorList>
    </citation>
    <scope>NUCLEOTIDE SEQUENCE</scope>
</reference>
<keyword evidence="3" id="KW-1185">Reference proteome</keyword>
<sequence>MGIRYFDVVLLITSSRFTEAELMLAEELQKFEVPYFMVRNKVDIDIASEILREEETTETRVVASSIGSRCRNVGASVLGKGRELHCQTYFASEYSVDRESCAATMIFPAAQLHMEASLLSTRAWLAQGLEGDILEDREAAEEGRGGPEAGRRVAASGPDIADGAADVSSEVFSKEMEKQPEAPGFGKLKWQEEKQPKARPGRFSQERLEMKSRREEELRRKLASTDLSLEDAEAFAKFAKATDEQKEQYSDTLASFFAWMMAGSTSKSAANYMVQVKMLMERFQLDLQALVSQELLDLVKKTKENQKRNNIVGAGLKKFQDFVASRGGLSMPWEASADGIGSRVPGLEGAFAFLWPNLET</sequence>
<evidence type="ECO:0000313" key="2">
    <source>
        <dbReference type="EMBL" id="CAE7892581.1"/>
    </source>
</evidence>
<dbReference type="Pfam" id="PF05049">
    <property type="entry name" value="IIGP"/>
    <property type="match status" value="1"/>
</dbReference>
<dbReference type="OrthoDB" id="443302at2759"/>
<feature type="compositionally biased region" description="Basic and acidic residues" evidence="1">
    <location>
        <begin position="136"/>
        <end position="151"/>
    </location>
</feature>
<evidence type="ECO:0000313" key="3">
    <source>
        <dbReference type="Proteomes" id="UP000601435"/>
    </source>
</evidence>
<dbReference type="GO" id="GO:0005525">
    <property type="term" value="F:GTP binding"/>
    <property type="evidence" value="ECO:0007669"/>
    <property type="project" value="InterPro"/>
</dbReference>
<dbReference type="EMBL" id="CAJNJA010067552">
    <property type="protein sequence ID" value="CAE7892581.1"/>
    <property type="molecule type" value="Genomic_DNA"/>
</dbReference>
<feature type="region of interest" description="Disordered" evidence="1">
    <location>
        <begin position="136"/>
        <end position="212"/>
    </location>
</feature>
<dbReference type="InterPro" id="IPR027417">
    <property type="entry name" value="P-loop_NTPase"/>
</dbReference>
<accession>A0A813B8J5</accession>
<comment type="caution">
    <text evidence="2">The sequence shown here is derived from an EMBL/GenBank/DDBJ whole genome shotgun (WGS) entry which is preliminary data.</text>
</comment>
<dbReference type="InterPro" id="IPR007743">
    <property type="entry name" value="Immunity-related_GTPase-like"/>
</dbReference>
<proteinExistence type="predicted"/>
<dbReference type="Gene3D" id="3.40.50.300">
    <property type="entry name" value="P-loop containing nucleotide triphosphate hydrolases"/>
    <property type="match status" value="1"/>
</dbReference>
<organism evidence="2 3">
    <name type="scientific">Symbiodinium necroappetens</name>
    <dbReference type="NCBI Taxonomy" id="1628268"/>
    <lineage>
        <taxon>Eukaryota</taxon>
        <taxon>Sar</taxon>
        <taxon>Alveolata</taxon>
        <taxon>Dinophyceae</taxon>
        <taxon>Suessiales</taxon>
        <taxon>Symbiodiniaceae</taxon>
        <taxon>Symbiodinium</taxon>
    </lineage>
</organism>
<dbReference type="GO" id="GO:0016020">
    <property type="term" value="C:membrane"/>
    <property type="evidence" value="ECO:0007669"/>
    <property type="project" value="InterPro"/>
</dbReference>
<dbReference type="AlphaFoldDB" id="A0A813B8J5"/>